<keyword evidence="3" id="KW-1185">Reference proteome</keyword>
<evidence type="ECO:0000256" key="1">
    <source>
        <dbReference type="SAM" id="MobiDB-lite"/>
    </source>
</evidence>
<dbReference type="RefSeq" id="WP_153027260.1">
    <property type="nucleotide sequence ID" value="NZ_WIAO01000036.1"/>
</dbReference>
<dbReference type="AlphaFoldDB" id="A0A6L5GEZ3"/>
<comment type="caution">
    <text evidence="2">The sequence shown here is derived from an EMBL/GenBank/DDBJ whole genome shotgun (WGS) entry which is preliminary data.</text>
</comment>
<name>A0A6L5GEZ3_9ACTN</name>
<protein>
    <submittedName>
        <fullName evidence="2">Uncharacterized protein</fullName>
    </submittedName>
</protein>
<dbReference type="EMBL" id="WIAO01000036">
    <property type="protein sequence ID" value="MQM28155.1"/>
    <property type="molecule type" value="Genomic_DNA"/>
</dbReference>
<feature type="compositionally biased region" description="Basic and acidic residues" evidence="1">
    <location>
        <begin position="57"/>
        <end position="69"/>
    </location>
</feature>
<sequence length="84" mass="9481">MNDFDLHYLHYARSEELRKEAENERQARRILKAAKETRRGGSHVRHSGVADRVVRALGLRHGDETRGEDAGSGSSPRKERASVS</sequence>
<reference evidence="2 3" key="1">
    <citation type="submission" date="2019-10" db="EMBL/GenBank/DDBJ databases">
        <title>Glycomyces albidus sp. nov., a novel actinomycete isolated from rhizosphere soil of wheat (Triticum aestivum L.).</title>
        <authorList>
            <person name="Qian L."/>
        </authorList>
    </citation>
    <scope>NUCLEOTIDE SEQUENCE [LARGE SCALE GENOMIC DNA]</scope>
    <source>
        <strain evidence="2 3">NEAU-7082</strain>
    </source>
</reference>
<organism evidence="2 3">
    <name type="scientific">Glycomyces albidus</name>
    <dbReference type="NCBI Taxonomy" id="2656774"/>
    <lineage>
        <taxon>Bacteria</taxon>
        <taxon>Bacillati</taxon>
        <taxon>Actinomycetota</taxon>
        <taxon>Actinomycetes</taxon>
        <taxon>Glycomycetales</taxon>
        <taxon>Glycomycetaceae</taxon>
        <taxon>Glycomyces</taxon>
    </lineage>
</organism>
<gene>
    <name evidence="2" type="ORF">GFD30_21685</name>
</gene>
<proteinExistence type="predicted"/>
<feature type="region of interest" description="Disordered" evidence="1">
    <location>
        <begin position="57"/>
        <end position="84"/>
    </location>
</feature>
<evidence type="ECO:0000313" key="3">
    <source>
        <dbReference type="Proteomes" id="UP000477750"/>
    </source>
</evidence>
<evidence type="ECO:0000313" key="2">
    <source>
        <dbReference type="EMBL" id="MQM28155.1"/>
    </source>
</evidence>
<dbReference type="Proteomes" id="UP000477750">
    <property type="component" value="Unassembled WGS sequence"/>
</dbReference>
<accession>A0A6L5GEZ3</accession>